<evidence type="ECO:0000313" key="4">
    <source>
        <dbReference type="EMBL" id="TQL63266.1"/>
    </source>
</evidence>
<dbReference type="InterPro" id="IPR050902">
    <property type="entry name" value="ABC_Transporter_SBP"/>
</dbReference>
<evidence type="ECO:0000259" key="3">
    <source>
        <dbReference type="PROSITE" id="PS50983"/>
    </source>
</evidence>
<evidence type="ECO:0000256" key="1">
    <source>
        <dbReference type="ARBA" id="ARBA00008814"/>
    </source>
</evidence>
<dbReference type="Proteomes" id="UP000316196">
    <property type="component" value="Unassembled WGS sequence"/>
</dbReference>
<protein>
    <submittedName>
        <fullName evidence="4">Iron complex transport system substrate-binding protein</fullName>
    </submittedName>
</protein>
<gene>
    <name evidence="4" type="ORF">FB460_1068</name>
</gene>
<dbReference type="AlphaFoldDB" id="A0A542ZSJ7"/>
<evidence type="ECO:0000256" key="2">
    <source>
        <dbReference type="SAM" id="SignalP"/>
    </source>
</evidence>
<reference evidence="4 5" key="1">
    <citation type="submission" date="2019-06" db="EMBL/GenBank/DDBJ databases">
        <title>Sequencing the genomes of 1000 actinobacteria strains.</title>
        <authorList>
            <person name="Klenk H.-P."/>
        </authorList>
    </citation>
    <scope>NUCLEOTIDE SEQUENCE [LARGE SCALE GENOMIC DNA]</scope>
    <source>
        <strain evidence="4 5">DSM 8251</strain>
    </source>
</reference>
<dbReference type="PANTHER" id="PTHR30535:SF7">
    <property type="entry name" value="IRON(III) DICITRATE-BINDING PROTEIN"/>
    <property type="match status" value="1"/>
</dbReference>
<organism evidence="4 5">
    <name type="scientific">Propioniferax innocua</name>
    <dbReference type="NCBI Taxonomy" id="1753"/>
    <lineage>
        <taxon>Bacteria</taxon>
        <taxon>Bacillati</taxon>
        <taxon>Actinomycetota</taxon>
        <taxon>Actinomycetes</taxon>
        <taxon>Propionibacteriales</taxon>
        <taxon>Propionibacteriaceae</taxon>
        <taxon>Propioniferax</taxon>
    </lineage>
</organism>
<keyword evidence="5" id="KW-1185">Reference proteome</keyword>
<dbReference type="RefSeq" id="WP_142093007.1">
    <property type="nucleotide sequence ID" value="NZ_BAAAMD010000001.1"/>
</dbReference>
<proteinExistence type="inferred from homology"/>
<name>A0A542ZSJ7_9ACTN</name>
<dbReference type="PROSITE" id="PS51257">
    <property type="entry name" value="PROKAR_LIPOPROTEIN"/>
    <property type="match status" value="1"/>
</dbReference>
<dbReference type="Pfam" id="PF01497">
    <property type="entry name" value="Peripla_BP_2"/>
    <property type="match status" value="1"/>
</dbReference>
<dbReference type="Gene3D" id="3.40.50.1980">
    <property type="entry name" value="Nitrogenase molybdenum iron protein domain"/>
    <property type="match status" value="2"/>
</dbReference>
<dbReference type="PANTHER" id="PTHR30535">
    <property type="entry name" value="VITAMIN B12-BINDING PROTEIN"/>
    <property type="match status" value="1"/>
</dbReference>
<comment type="similarity">
    <text evidence="1">Belongs to the bacterial solute-binding protein 8 family.</text>
</comment>
<sequence>MLKQFATVVVSLVLSVSLTACATSKGASPQEPGVEQALDEPVTFTNCGEQLTFNSAPQRIITMNDHVTEVLLELGLGDRIVGMGYGKAEPRPDLAEQWAQIPSLADEYPSMEQILDANPDLVVGGMASAFNEKEGRSREAFAEHGIPTFLFTEYCSEESFSLDALSTDYTQLGQATGTEDAAAGLVEQVTSDLDEISDAVAEDDPIPTFLYDSGDAEPLTVGGVGVGNLIVENAGGTNLFADRERPYTQTSWEQVAERAPEAIIVLDYGDRTAEQKIQFLTEHPLMKTTPAVEKGRFVVVPLDDFFESPRLVDSTRTIARALHPNAEI</sequence>
<feature type="domain" description="Fe/B12 periplasmic-binding" evidence="3">
    <location>
        <begin position="59"/>
        <end position="326"/>
    </location>
</feature>
<accession>A0A542ZSJ7</accession>
<feature type="chain" id="PRO_5022177278" evidence="2">
    <location>
        <begin position="23"/>
        <end position="328"/>
    </location>
</feature>
<dbReference type="EMBL" id="VFOR01000001">
    <property type="protein sequence ID" value="TQL63266.1"/>
    <property type="molecule type" value="Genomic_DNA"/>
</dbReference>
<dbReference type="PROSITE" id="PS50983">
    <property type="entry name" value="FE_B12_PBP"/>
    <property type="match status" value="1"/>
</dbReference>
<evidence type="ECO:0000313" key="5">
    <source>
        <dbReference type="Proteomes" id="UP000316196"/>
    </source>
</evidence>
<dbReference type="SUPFAM" id="SSF53807">
    <property type="entry name" value="Helical backbone' metal receptor"/>
    <property type="match status" value="1"/>
</dbReference>
<dbReference type="OrthoDB" id="9797850at2"/>
<comment type="caution">
    <text evidence="4">The sequence shown here is derived from an EMBL/GenBank/DDBJ whole genome shotgun (WGS) entry which is preliminary data.</text>
</comment>
<dbReference type="InterPro" id="IPR002491">
    <property type="entry name" value="ABC_transptr_periplasmic_BD"/>
</dbReference>
<feature type="signal peptide" evidence="2">
    <location>
        <begin position="1"/>
        <end position="22"/>
    </location>
</feature>
<keyword evidence="2" id="KW-0732">Signal</keyword>